<feature type="binding site" evidence="9">
    <location>
        <position position="107"/>
    </location>
    <ligand>
        <name>S-adenosyl-L-methionine</name>
        <dbReference type="ChEBI" id="CHEBI:59789"/>
    </ligand>
</feature>
<feature type="region of interest" description="Disordered" evidence="11">
    <location>
        <begin position="1"/>
        <end position="49"/>
    </location>
</feature>
<evidence type="ECO:0000256" key="4">
    <source>
        <dbReference type="ARBA" id="ARBA00022679"/>
    </source>
</evidence>
<feature type="binding site" evidence="9">
    <location>
        <position position="150"/>
    </location>
    <ligand>
        <name>S-adenosyl-L-methionine</name>
        <dbReference type="ChEBI" id="CHEBI:59789"/>
    </ligand>
</feature>
<evidence type="ECO:0000256" key="1">
    <source>
        <dbReference type="ARBA" id="ARBA00002977"/>
    </source>
</evidence>
<dbReference type="EMBL" id="KZ819669">
    <property type="protein sequence ID" value="PWN27085.1"/>
    <property type="molecule type" value="Genomic_DNA"/>
</dbReference>
<evidence type="ECO:0000256" key="10">
    <source>
        <dbReference type="RuleBase" id="RU362106"/>
    </source>
</evidence>
<dbReference type="OrthoDB" id="74991at2759"/>
<dbReference type="AlphaFoldDB" id="A0A316UVE4"/>
<gene>
    <name evidence="13" type="ORF">BDZ90DRAFT_253051</name>
</gene>
<dbReference type="RefSeq" id="XP_025361697.1">
    <property type="nucleotide sequence ID" value="XM_025507781.1"/>
</dbReference>
<dbReference type="InterPro" id="IPR011530">
    <property type="entry name" value="rRNA_adenine_dimethylase"/>
</dbReference>
<dbReference type="FunFam" id="3.40.50.150:FF:000007">
    <property type="entry name" value="rRNA adenine N(6)-methyltransferase"/>
    <property type="match status" value="1"/>
</dbReference>
<evidence type="ECO:0000256" key="5">
    <source>
        <dbReference type="ARBA" id="ARBA00022691"/>
    </source>
</evidence>
<evidence type="ECO:0000256" key="3">
    <source>
        <dbReference type="ARBA" id="ARBA00022603"/>
    </source>
</evidence>
<dbReference type="PANTHER" id="PTHR11727:SF7">
    <property type="entry name" value="DIMETHYLADENOSINE TRANSFERASE-RELATED"/>
    <property type="match status" value="1"/>
</dbReference>
<keyword evidence="3 9" id="KW-0489">Methyltransferase</keyword>
<dbReference type="InterPro" id="IPR029063">
    <property type="entry name" value="SAM-dependent_MTases_sf"/>
</dbReference>
<dbReference type="Pfam" id="PF00398">
    <property type="entry name" value="RrnaAD"/>
    <property type="match status" value="1"/>
</dbReference>
<evidence type="ECO:0000256" key="6">
    <source>
        <dbReference type="ARBA" id="ARBA00022884"/>
    </source>
</evidence>
<feature type="domain" description="Ribosomal RNA adenine methylase transferase N-terminal" evidence="12">
    <location>
        <begin position="66"/>
        <end position="235"/>
    </location>
</feature>
<keyword evidence="14" id="KW-1185">Reference proteome</keyword>
<feature type="binding site" evidence="9">
    <location>
        <position position="61"/>
    </location>
    <ligand>
        <name>S-adenosyl-L-methionine</name>
        <dbReference type="ChEBI" id="CHEBI:59789"/>
    </ligand>
</feature>
<dbReference type="GO" id="GO:0052909">
    <property type="term" value="F:18S rRNA (adenine(1779)-N(6)/adenine(1780)-N(6))-dimethyltransferase activity"/>
    <property type="evidence" value="ECO:0007669"/>
    <property type="project" value="UniProtKB-EC"/>
</dbReference>
<name>A0A316UVE4_9BASI</name>
<dbReference type="InterPro" id="IPR001737">
    <property type="entry name" value="KsgA/Erm"/>
</dbReference>
<dbReference type="GeneID" id="37029604"/>
<feature type="binding site" evidence="9">
    <location>
        <position position="59"/>
    </location>
    <ligand>
        <name>S-adenosyl-L-methionine</name>
        <dbReference type="ChEBI" id="CHEBI:59789"/>
    </ligand>
</feature>
<evidence type="ECO:0000256" key="8">
    <source>
        <dbReference type="ARBA" id="ARBA00061109"/>
    </source>
</evidence>
<feature type="binding site" evidence="9">
    <location>
        <position position="135"/>
    </location>
    <ligand>
        <name>S-adenosyl-L-methionine</name>
        <dbReference type="ChEBI" id="CHEBI:59789"/>
    </ligand>
</feature>
<keyword evidence="5 9" id="KW-0949">S-adenosyl-L-methionine</keyword>
<evidence type="ECO:0000256" key="11">
    <source>
        <dbReference type="SAM" id="MobiDB-lite"/>
    </source>
</evidence>
<comment type="function">
    <text evidence="1">Specifically dimethylates two adjacent adenosines in the loop of a conserved hairpin near the 3'-end of 18S rRNA in the 40S particle.</text>
</comment>
<reference evidence="13 14" key="1">
    <citation type="journal article" date="2018" name="Mol. Biol. Evol.">
        <title>Broad Genomic Sampling Reveals a Smut Pathogenic Ancestry of the Fungal Clade Ustilaginomycotina.</title>
        <authorList>
            <person name="Kijpornyongpan T."/>
            <person name="Mondo S.J."/>
            <person name="Barry K."/>
            <person name="Sandor L."/>
            <person name="Lee J."/>
            <person name="Lipzen A."/>
            <person name="Pangilinan J."/>
            <person name="LaButti K."/>
            <person name="Hainaut M."/>
            <person name="Henrissat B."/>
            <person name="Grigoriev I.V."/>
            <person name="Spatafora J.W."/>
            <person name="Aime M.C."/>
        </authorList>
    </citation>
    <scope>NUCLEOTIDE SEQUENCE [LARGE SCALE GENOMIC DNA]</scope>
    <source>
        <strain evidence="13 14">MCA 5214</strain>
    </source>
</reference>
<dbReference type="Gene3D" id="3.40.50.150">
    <property type="entry name" value="Vaccinia Virus protein VP39"/>
    <property type="match status" value="1"/>
</dbReference>
<dbReference type="STRING" id="1569628.A0A316UVE4"/>
<dbReference type="Gene3D" id="1.10.8.480">
    <property type="match status" value="1"/>
</dbReference>
<dbReference type="GO" id="GO:0003723">
    <property type="term" value="F:RNA binding"/>
    <property type="evidence" value="ECO:0007669"/>
    <property type="project" value="UniProtKB-UniRule"/>
</dbReference>
<dbReference type="InterPro" id="IPR020598">
    <property type="entry name" value="rRNA_Ade_methylase_Trfase_N"/>
</dbReference>
<feature type="compositionally biased region" description="Low complexity" evidence="11">
    <location>
        <begin position="22"/>
        <end position="48"/>
    </location>
</feature>
<protein>
    <recommendedName>
        <fullName evidence="10">rRNA adenine N(6)-methyltransferase</fullName>
        <ecNumber evidence="10">2.1.1.-</ecNumber>
    </recommendedName>
</protein>
<evidence type="ECO:0000256" key="2">
    <source>
        <dbReference type="ARBA" id="ARBA00022552"/>
    </source>
</evidence>
<keyword evidence="2 10" id="KW-0698">rRNA processing</keyword>
<evidence type="ECO:0000256" key="7">
    <source>
        <dbReference type="ARBA" id="ARBA00049478"/>
    </source>
</evidence>
<keyword evidence="6 9" id="KW-0694">RNA-binding</keyword>
<dbReference type="EC" id="2.1.1.-" evidence="10"/>
<comment type="similarity">
    <text evidence="8 9 10">Belongs to the class I-like SAM-binding methyltransferase superfamily. rRNA adenine N(6)-methyltransferase family.</text>
</comment>
<accession>A0A316UVE4</accession>
<dbReference type="SUPFAM" id="SSF53335">
    <property type="entry name" value="S-adenosyl-L-methionine-dependent methyltransferases"/>
    <property type="match status" value="1"/>
</dbReference>
<evidence type="ECO:0000256" key="9">
    <source>
        <dbReference type="PROSITE-ProRule" id="PRU01026"/>
    </source>
</evidence>
<dbReference type="SMART" id="SM00650">
    <property type="entry name" value="rADc"/>
    <property type="match status" value="1"/>
</dbReference>
<sequence length="336" mass="37375">MPRAVSDKLISIHSAAAKPGQSSRSATNGSGSGSSSSKDASGSSNAGNPIFNTDRFGQHILKNPLVAQHIVDRAALKPTDTVLEVGPGTGNLTVRILEKAKKTTVVEMDPRMAAELHKRVAGTPERKKLDIVLGDFCKVDLPYFDVCISNTPYQISSPIVFKLLSHRPLPRCAILMFQREFALRLVARPGSSLWCRLSANVQLYSKVDHVMKVSRNSFRPPPQVESSVVRIVPLNPPPNVEFEEFDGMNRVLFSRRNRMVRASFEAKGVREMLEQNWRTVASQRGTVLDKGETFDDLLRKVLNEDTDYAEKRAAQMDVDDLLRLLAAFHRRGVHFA</sequence>
<organism evidence="13 14">
    <name type="scientific">Jaminaea rosea</name>
    <dbReference type="NCBI Taxonomy" id="1569628"/>
    <lineage>
        <taxon>Eukaryota</taxon>
        <taxon>Fungi</taxon>
        <taxon>Dikarya</taxon>
        <taxon>Basidiomycota</taxon>
        <taxon>Ustilaginomycotina</taxon>
        <taxon>Exobasidiomycetes</taxon>
        <taxon>Microstromatales</taxon>
        <taxon>Microstromatales incertae sedis</taxon>
        <taxon>Jaminaea</taxon>
    </lineage>
</organism>
<evidence type="ECO:0000313" key="14">
    <source>
        <dbReference type="Proteomes" id="UP000245884"/>
    </source>
</evidence>
<dbReference type="PANTHER" id="PTHR11727">
    <property type="entry name" value="DIMETHYLADENOSINE TRANSFERASE"/>
    <property type="match status" value="1"/>
</dbReference>
<dbReference type="NCBIfam" id="TIGR00755">
    <property type="entry name" value="ksgA"/>
    <property type="match status" value="1"/>
</dbReference>
<comment type="catalytic activity">
    <reaction evidence="7">
        <text>adenosine(1779)/adenosine(1780) in 18S rRNA + 4 S-adenosyl-L-methionine = N(6)-dimethyladenosine(1779)/N(6)-dimethyladenosine(1780) in 18S rRNA + 4 S-adenosyl-L-homocysteine + 4 H(+)</text>
        <dbReference type="Rhea" id="RHEA:42780"/>
        <dbReference type="Rhea" id="RHEA-COMP:10234"/>
        <dbReference type="Rhea" id="RHEA-COMP:10236"/>
        <dbReference type="ChEBI" id="CHEBI:15378"/>
        <dbReference type="ChEBI" id="CHEBI:57856"/>
        <dbReference type="ChEBI" id="CHEBI:59789"/>
        <dbReference type="ChEBI" id="CHEBI:74411"/>
        <dbReference type="ChEBI" id="CHEBI:74493"/>
        <dbReference type="EC" id="2.1.1.183"/>
    </reaction>
</comment>
<proteinExistence type="inferred from homology"/>
<evidence type="ECO:0000313" key="13">
    <source>
        <dbReference type="EMBL" id="PWN27085.1"/>
    </source>
</evidence>
<feature type="binding site" evidence="9">
    <location>
        <position position="86"/>
    </location>
    <ligand>
        <name>S-adenosyl-L-methionine</name>
        <dbReference type="ChEBI" id="CHEBI:59789"/>
    </ligand>
</feature>
<dbReference type="CDD" id="cd02440">
    <property type="entry name" value="AdoMet_MTases"/>
    <property type="match status" value="1"/>
</dbReference>
<dbReference type="Proteomes" id="UP000245884">
    <property type="component" value="Unassembled WGS sequence"/>
</dbReference>
<keyword evidence="4 9" id="KW-0808">Transferase</keyword>
<dbReference type="PROSITE" id="PS51689">
    <property type="entry name" value="SAM_RNA_A_N6_MT"/>
    <property type="match status" value="1"/>
</dbReference>
<evidence type="ECO:0000259" key="12">
    <source>
        <dbReference type="SMART" id="SM00650"/>
    </source>
</evidence>